<keyword evidence="3 5" id="KW-1133">Transmembrane helix</keyword>
<feature type="transmembrane region" description="Helical" evidence="5">
    <location>
        <begin position="170"/>
        <end position="188"/>
    </location>
</feature>
<feature type="transmembrane region" description="Helical" evidence="5">
    <location>
        <begin position="129"/>
        <end position="150"/>
    </location>
</feature>
<evidence type="ECO:0000256" key="4">
    <source>
        <dbReference type="ARBA" id="ARBA00023136"/>
    </source>
</evidence>
<comment type="subcellular location">
    <subcellularLocation>
        <location evidence="1">Membrane</location>
        <topology evidence="1">Multi-pass membrane protein</topology>
    </subcellularLocation>
</comment>
<reference evidence="7" key="1">
    <citation type="journal article" date="2019" name="Int. J. Syst. Evol. Microbiol.">
        <title>The Global Catalogue of Microorganisms (GCM) 10K type strain sequencing project: providing services to taxonomists for standard genome sequencing and annotation.</title>
        <authorList>
            <consortium name="The Broad Institute Genomics Platform"/>
            <consortium name="The Broad Institute Genome Sequencing Center for Infectious Disease"/>
            <person name="Wu L."/>
            <person name="Ma J."/>
        </authorList>
    </citation>
    <scope>NUCLEOTIDE SEQUENCE [LARGE SCALE GENOMIC DNA]</scope>
    <source>
        <strain evidence="7">KCTC 52607</strain>
    </source>
</reference>
<dbReference type="RefSeq" id="WP_336925996.1">
    <property type="nucleotide sequence ID" value="NZ_JBANRO010000006.1"/>
</dbReference>
<feature type="transmembrane region" description="Helical" evidence="5">
    <location>
        <begin position="102"/>
        <end position="122"/>
    </location>
</feature>
<proteinExistence type="predicted"/>
<evidence type="ECO:0000256" key="2">
    <source>
        <dbReference type="ARBA" id="ARBA00022692"/>
    </source>
</evidence>
<evidence type="ECO:0000256" key="5">
    <source>
        <dbReference type="SAM" id="Phobius"/>
    </source>
</evidence>
<keyword evidence="2 5" id="KW-0812">Transmembrane</keyword>
<protein>
    <submittedName>
        <fullName evidence="6">Bile acid:sodium symporter family protein</fullName>
    </submittedName>
</protein>
<dbReference type="InterPro" id="IPR002657">
    <property type="entry name" value="BilAc:Na_symport/Acr3"/>
</dbReference>
<feature type="transmembrane region" description="Helical" evidence="5">
    <location>
        <begin position="226"/>
        <end position="247"/>
    </location>
</feature>
<dbReference type="PANTHER" id="PTHR10361">
    <property type="entry name" value="SODIUM-BILE ACID COTRANSPORTER"/>
    <property type="match status" value="1"/>
</dbReference>
<dbReference type="Gene3D" id="1.20.1530.20">
    <property type="match status" value="1"/>
</dbReference>
<accession>A0ABV7E5K3</accession>
<dbReference type="Proteomes" id="UP001595456">
    <property type="component" value="Unassembled WGS sequence"/>
</dbReference>
<feature type="transmembrane region" description="Helical" evidence="5">
    <location>
        <begin position="195"/>
        <end position="214"/>
    </location>
</feature>
<dbReference type="PANTHER" id="PTHR10361:SF28">
    <property type="entry name" value="P3 PROTEIN-RELATED"/>
    <property type="match status" value="1"/>
</dbReference>
<evidence type="ECO:0000256" key="3">
    <source>
        <dbReference type="ARBA" id="ARBA00022989"/>
    </source>
</evidence>
<keyword evidence="7" id="KW-1185">Reference proteome</keyword>
<dbReference type="InterPro" id="IPR038770">
    <property type="entry name" value="Na+/solute_symporter_sf"/>
</dbReference>
<dbReference type="EMBL" id="JBHRST010000008">
    <property type="protein sequence ID" value="MFC3097255.1"/>
    <property type="molecule type" value="Genomic_DNA"/>
</dbReference>
<dbReference type="InterPro" id="IPR004710">
    <property type="entry name" value="Bilac:Na_transpt"/>
</dbReference>
<comment type="caution">
    <text evidence="6">The sequence shown here is derived from an EMBL/GenBank/DDBJ whole genome shotgun (WGS) entry which is preliminary data.</text>
</comment>
<name>A0ABV7E5K3_9SPHN</name>
<gene>
    <name evidence="6" type="ORF">ACFODU_05505</name>
</gene>
<feature type="transmembrane region" description="Helical" evidence="5">
    <location>
        <begin position="39"/>
        <end position="62"/>
    </location>
</feature>
<organism evidence="6 7">
    <name type="scientific">Alteraurantiacibacter palmitatis</name>
    <dbReference type="NCBI Taxonomy" id="2054628"/>
    <lineage>
        <taxon>Bacteria</taxon>
        <taxon>Pseudomonadati</taxon>
        <taxon>Pseudomonadota</taxon>
        <taxon>Alphaproteobacteria</taxon>
        <taxon>Sphingomonadales</taxon>
        <taxon>Erythrobacteraceae</taxon>
        <taxon>Alteraurantiacibacter</taxon>
    </lineage>
</organism>
<evidence type="ECO:0000313" key="7">
    <source>
        <dbReference type="Proteomes" id="UP001595456"/>
    </source>
</evidence>
<evidence type="ECO:0000313" key="6">
    <source>
        <dbReference type="EMBL" id="MFC3097255.1"/>
    </source>
</evidence>
<feature type="transmembrane region" description="Helical" evidence="5">
    <location>
        <begin position="74"/>
        <end position="96"/>
    </location>
</feature>
<evidence type="ECO:0000256" key="1">
    <source>
        <dbReference type="ARBA" id="ARBA00004141"/>
    </source>
</evidence>
<dbReference type="Pfam" id="PF01758">
    <property type="entry name" value="SBF"/>
    <property type="match status" value="1"/>
</dbReference>
<sequence>MAKLIERATGLFAIWTVLGVAWAWIEPAHFTWVTQTSVAGQGLVSVLLGLIMLGMGLTLSLADFARVLKMPKGIAAGITLQFTVMPLAGLCFAMLFGLEQGLAVGLVLVACCPGGTASNVVTYLARANLALSVSMTMCSTLLAILFTPLLTDWLGGVFIQIDRWSLLRQMVAIVLVPVVAGVALNTLLPSLTRRIAVVSPLLSVFAIVLIVGGIVGNSKELIEAHFGRLLIAIFLLHATGFALGLLLPRLMGFARADARTISIEVGMQNSGLGASLASAPSFAAQFTNPMQAALAPVPSAISSVYHVVIGSILAGIWSREKVQER</sequence>
<keyword evidence="4 5" id="KW-0472">Membrane</keyword>